<protein>
    <submittedName>
        <fullName evidence="1">ASCH domain-containing protein</fullName>
    </submittedName>
</protein>
<organism evidence="1 2">
    <name type="scientific">Eiseniibacteriota bacterium</name>
    <dbReference type="NCBI Taxonomy" id="2212470"/>
    <lineage>
        <taxon>Bacteria</taxon>
        <taxon>Candidatus Eiseniibacteriota</taxon>
    </lineage>
</organism>
<gene>
    <name evidence="1" type="ORF">KJ970_13295</name>
</gene>
<dbReference type="EMBL" id="JAHJDP010000077">
    <property type="protein sequence ID" value="MBU2691890.1"/>
    <property type="molecule type" value="Genomic_DNA"/>
</dbReference>
<sequence>MSFSITTNQVRNQTKTVTRRLGWWKLKPGDVVCAVEKGMGLKKGEKVKHICQLRIISVRKEPLFRVTDLECIKEGFPKLTPVEFMRMFKASHRCEFHTVVNRIEFEYVSSTSS</sequence>
<evidence type="ECO:0000313" key="2">
    <source>
        <dbReference type="Proteomes" id="UP000777784"/>
    </source>
</evidence>
<evidence type="ECO:0000313" key="1">
    <source>
        <dbReference type="EMBL" id="MBU2691890.1"/>
    </source>
</evidence>
<dbReference type="AlphaFoldDB" id="A0A948RW03"/>
<dbReference type="Proteomes" id="UP000777784">
    <property type="component" value="Unassembled WGS sequence"/>
</dbReference>
<comment type="caution">
    <text evidence="1">The sequence shown here is derived from an EMBL/GenBank/DDBJ whole genome shotgun (WGS) entry which is preliminary data.</text>
</comment>
<accession>A0A948RW03</accession>
<reference evidence="1" key="1">
    <citation type="submission" date="2021-05" db="EMBL/GenBank/DDBJ databases">
        <title>Energy efficiency and biological interactions define the core microbiome of deep oligotrophic groundwater.</title>
        <authorList>
            <person name="Mehrshad M."/>
            <person name="Lopez-Fernandez M."/>
            <person name="Bell E."/>
            <person name="Bernier-Latmani R."/>
            <person name="Bertilsson S."/>
            <person name="Dopson M."/>
        </authorList>
    </citation>
    <scope>NUCLEOTIDE SEQUENCE</scope>
    <source>
        <strain evidence="1">Modern_marine.mb.64</strain>
    </source>
</reference>
<name>A0A948RW03_UNCEI</name>
<proteinExistence type="predicted"/>